<organism evidence="3">
    <name type="scientific">Tanacetum cinerariifolium</name>
    <name type="common">Dalmatian daisy</name>
    <name type="synonym">Chrysanthemum cinerariifolium</name>
    <dbReference type="NCBI Taxonomy" id="118510"/>
    <lineage>
        <taxon>Eukaryota</taxon>
        <taxon>Viridiplantae</taxon>
        <taxon>Streptophyta</taxon>
        <taxon>Embryophyta</taxon>
        <taxon>Tracheophyta</taxon>
        <taxon>Spermatophyta</taxon>
        <taxon>Magnoliopsida</taxon>
        <taxon>eudicotyledons</taxon>
        <taxon>Gunneridae</taxon>
        <taxon>Pentapetalae</taxon>
        <taxon>asterids</taxon>
        <taxon>campanulids</taxon>
        <taxon>Asterales</taxon>
        <taxon>Asteraceae</taxon>
        <taxon>Asteroideae</taxon>
        <taxon>Anthemideae</taxon>
        <taxon>Anthemidinae</taxon>
        <taxon>Tanacetum</taxon>
    </lineage>
</organism>
<dbReference type="InterPro" id="IPR005162">
    <property type="entry name" value="Retrotrans_gag_dom"/>
</dbReference>
<sequence length="360" mass="42576">MRNMLEKEKISQDMDRSPSDAALQEYRDKNYHQLLSIIAEKVHQEKVQQEKLKAVKVRLNFEEVSQHSESKTPNGRRDLKKRLGSRHIRSESESPEPRRGRPESPRKRDPERKTMFKRLEKGVFHRLGDKRKNVSGHSDDSRRMVDDLPPESVDNYDDLIEAFLENFRQQKKCIKDLMEIHHIKQREGESKEDFVRRFKVERRDVKGAPEIMRISGFMHGITNPELIKCLYDKIPKSVDEMMRITTYFLRGEVAADVFAWKPANMTGIPRYIADHRLNIREGCPLVRQKRRSQAADKNQAIHEEAEKLVNSGIMKEVHYHRWLYNPIMVKKHDDSWRMYVDFKDLNKACPKDGYPLSKID</sequence>
<proteinExistence type="predicted"/>
<dbReference type="InterPro" id="IPR043502">
    <property type="entry name" value="DNA/RNA_pol_sf"/>
</dbReference>
<feature type="compositionally biased region" description="Basic and acidic residues" evidence="1">
    <location>
        <begin position="88"/>
        <end position="146"/>
    </location>
</feature>
<keyword evidence="3" id="KW-0548">Nucleotidyltransferase</keyword>
<feature type="region of interest" description="Disordered" evidence="1">
    <location>
        <begin position="62"/>
        <end position="149"/>
    </location>
</feature>
<evidence type="ECO:0000313" key="3">
    <source>
        <dbReference type="EMBL" id="GFA10877.1"/>
    </source>
</evidence>
<reference evidence="3" key="1">
    <citation type="journal article" date="2019" name="Sci. Rep.">
        <title>Draft genome of Tanacetum cinerariifolium, the natural source of mosquito coil.</title>
        <authorList>
            <person name="Yamashiro T."/>
            <person name="Shiraishi A."/>
            <person name="Satake H."/>
            <person name="Nakayama K."/>
        </authorList>
    </citation>
    <scope>NUCLEOTIDE SEQUENCE</scope>
</reference>
<keyword evidence="3" id="KW-0808">Transferase</keyword>
<dbReference type="Gene3D" id="3.10.10.10">
    <property type="entry name" value="HIV Type 1 Reverse Transcriptase, subunit A, domain 1"/>
    <property type="match status" value="1"/>
</dbReference>
<dbReference type="Pfam" id="PF03732">
    <property type="entry name" value="Retrotrans_gag"/>
    <property type="match status" value="1"/>
</dbReference>
<feature type="compositionally biased region" description="Basic and acidic residues" evidence="1">
    <location>
        <begin position="1"/>
        <end position="18"/>
    </location>
</feature>
<feature type="domain" description="Retrotransposon gag" evidence="2">
    <location>
        <begin position="138"/>
        <end position="222"/>
    </location>
</feature>
<feature type="compositionally biased region" description="Basic residues" evidence="1">
    <location>
        <begin position="78"/>
        <end position="87"/>
    </location>
</feature>
<dbReference type="PANTHER" id="PTHR24559">
    <property type="entry name" value="TRANSPOSON TY3-I GAG-POL POLYPROTEIN"/>
    <property type="match status" value="1"/>
</dbReference>
<dbReference type="EMBL" id="BKCJ010370213">
    <property type="protein sequence ID" value="GFA10877.1"/>
    <property type="molecule type" value="Genomic_DNA"/>
</dbReference>
<dbReference type="AlphaFoldDB" id="A0A699J6I2"/>
<feature type="region of interest" description="Disordered" evidence="1">
    <location>
        <begin position="1"/>
        <end position="25"/>
    </location>
</feature>
<dbReference type="InterPro" id="IPR053134">
    <property type="entry name" value="RNA-dir_DNA_polymerase"/>
</dbReference>
<name>A0A699J6I2_TANCI</name>
<evidence type="ECO:0000259" key="2">
    <source>
        <dbReference type="Pfam" id="PF03732"/>
    </source>
</evidence>
<dbReference type="PANTHER" id="PTHR24559:SF444">
    <property type="entry name" value="REVERSE TRANSCRIPTASE DOMAIN-CONTAINING PROTEIN"/>
    <property type="match status" value="1"/>
</dbReference>
<protein>
    <submittedName>
        <fullName evidence="3">Reverse transcriptase domain-containing protein</fullName>
    </submittedName>
</protein>
<evidence type="ECO:0000256" key="1">
    <source>
        <dbReference type="SAM" id="MobiDB-lite"/>
    </source>
</evidence>
<gene>
    <name evidence="3" type="ORF">Tci_582849</name>
</gene>
<dbReference type="SUPFAM" id="SSF56672">
    <property type="entry name" value="DNA/RNA polymerases"/>
    <property type="match status" value="1"/>
</dbReference>
<accession>A0A699J6I2</accession>
<keyword evidence="3" id="KW-0695">RNA-directed DNA polymerase</keyword>
<dbReference type="GO" id="GO:0003964">
    <property type="term" value="F:RNA-directed DNA polymerase activity"/>
    <property type="evidence" value="ECO:0007669"/>
    <property type="project" value="UniProtKB-KW"/>
</dbReference>
<comment type="caution">
    <text evidence="3">The sequence shown here is derived from an EMBL/GenBank/DDBJ whole genome shotgun (WGS) entry which is preliminary data.</text>
</comment>